<protein>
    <submittedName>
        <fullName evidence="6">Imelysin</fullName>
    </submittedName>
    <submittedName>
        <fullName evidence="5">Peptidase, M75 family</fullName>
    </submittedName>
</protein>
<evidence type="ECO:0000313" key="6">
    <source>
        <dbReference type="EMBL" id="PHO14198.1"/>
    </source>
</evidence>
<dbReference type="Proteomes" id="UP000224740">
    <property type="component" value="Unassembled WGS sequence"/>
</dbReference>
<reference evidence="6" key="2">
    <citation type="submission" date="2017-09" db="EMBL/GenBank/DDBJ databases">
        <authorList>
            <person name="Perez-Cataluna A."/>
            <person name="Figueras M.J."/>
            <person name="Salas-Masso N."/>
        </authorList>
    </citation>
    <scope>NUCLEOTIDE SEQUENCE</scope>
    <source>
        <strain evidence="6">CECT 7727</strain>
    </source>
</reference>
<evidence type="ECO:0000256" key="1">
    <source>
        <dbReference type="ARBA" id="ARBA00004196"/>
    </source>
</evidence>
<evidence type="ECO:0000256" key="3">
    <source>
        <dbReference type="SAM" id="SignalP"/>
    </source>
</evidence>
<keyword evidence="7" id="KW-1185">Reference proteome</keyword>
<proteinExistence type="predicted"/>
<dbReference type="Gene3D" id="1.20.1420.20">
    <property type="entry name" value="M75 peptidase, HXXE motif"/>
    <property type="match status" value="1"/>
</dbReference>
<dbReference type="RefSeq" id="WP_099312520.1">
    <property type="nucleotide sequence ID" value="NZ_CP032101.1"/>
</dbReference>
<reference evidence="7" key="1">
    <citation type="submission" date="2017-09" db="EMBL/GenBank/DDBJ databases">
        <title>Arcobacter canalis sp. nov., a new species isolated from a water canal contaminated with urban sewage.</title>
        <authorList>
            <person name="Perez-Cataluna A."/>
            <person name="Salas-Masso N."/>
            <person name="Figueras M.J."/>
        </authorList>
    </citation>
    <scope>NUCLEOTIDE SEQUENCE [LARGE SCALE GENOMIC DNA]</scope>
    <source>
        <strain evidence="7">CECT 7727</strain>
    </source>
</reference>
<dbReference type="InterPro" id="IPR018976">
    <property type="entry name" value="Imelysin-like"/>
</dbReference>
<evidence type="ECO:0000256" key="2">
    <source>
        <dbReference type="ARBA" id="ARBA00022729"/>
    </source>
</evidence>
<feature type="domain" description="Imelysin-like" evidence="4">
    <location>
        <begin position="48"/>
        <end position="276"/>
    </location>
</feature>
<feature type="chain" id="PRO_5017791364" evidence="3">
    <location>
        <begin position="18"/>
        <end position="312"/>
    </location>
</feature>
<dbReference type="InterPro" id="IPR038352">
    <property type="entry name" value="Imelysin_sf"/>
</dbReference>
<evidence type="ECO:0000313" key="8">
    <source>
        <dbReference type="Proteomes" id="UP000264693"/>
    </source>
</evidence>
<feature type="signal peptide" evidence="3">
    <location>
        <begin position="1"/>
        <end position="17"/>
    </location>
</feature>
<evidence type="ECO:0000313" key="7">
    <source>
        <dbReference type="Proteomes" id="UP000224740"/>
    </source>
</evidence>
<organism evidence="5 8">
    <name type="scientific">Malaciobacter marinus</name>
    <dbReference type="NCBI Taxonomy" id="505249"/>
    <lineage>
        <taxon>Bacteria</taxon>
        <taxon>Pseudomonadati</taxon>
        <taxon>Campylobacterota</taxon>
        <taxon>Epsilonproteobacteria</taxon>
        <taxon>Campylobacterales</taxon>
        <taxon>Arcobacteraceae</taxon>
        <taxon>Malaciobacter</taxon>
    </lineage>
</organism>
<dbReference type="GO" id="GO:0030313">
    <property type="term" value="C:cell envelope"/>
    <property type="evidence" value="ECO:0007669"/>
    <property type="project" value="UniProtKB-SubCell"/>
</dbReference>
<dbReference type="KEGG" id="amar:AMRN_0781"/>
<dbReference type="Pfam" id="PF09375">
    <property type="entry name" value="Peptidase_M75"/>
    <property type="match status" value="1"/>
</dbReference>
<dbReference type="Proteomes" id="UP000264693">
    <property type="component" value="Chromosome"/>
</dbReference>
<keyword evidence="2 3" id="KW-0732">Signal</keyword>
<dbReference type="AlphaFoldDB" id="A0A347TIV6"/>
<accession>A0A347TIV6</accession>
<reference evidence="5 8" key="3">
    <citation type="submission" date="2018-08" db="EMBL/GenBank/DDBJ databases">
        <title>Complete genome of the Arcobacter marinus type strain JCM 15502.</title>
        <authorList>
            <person name="Miller W.G."/>
            <person name="Yee E."/>
            <person name="Huynh S."/>
            <person name="Parker C.T."/>
        </authorList>
    </citation>
    <scope>NUCLEOTIDE SEQUENCE [LARGE SCALE GENOMIC DNA]</scope>
    <source>
        <strain evidence="5 8">JCM 15502</strain>
    </source>
</reference>
<evidence type="ECO:0000313" key="5">
    <source>
        <dbReference type="EMBL" id="AXX86534.1"/>
    </source>
</evidence>
<gene>
    <name evidence="5" type="ORF">AMRN_0781</name>
    <name evidence="6" type="ORF">CPH92_13120</name>
</gene>
<evidence type="ECO:0000259" key="4">
    <source>
        <dbReference type="Pfam" id="PF09375"/>
    </source>
</evidence>
<comment type="subcellular location">
    <subcellularLocation>
        <location evidence="1">Cell envelope</location>
    </subcellularLocation>
</comment>
<dbReference type="EMBL" id="CP032101">
    <property type="protein sequence ID" value="AXX86534.1"/>
    <property type="molecule type" value="Genomic_DNA"/>
</dbReference>
<dbReference type="EMBL" id="NXAO01000068">
    <property type="protein sequence ID" value="PHO14198.1"/>
    <property type="molecule type" value="Genomic_DNA"/>
</dbReference>
<sequence length="312" mass="35842">MRKIVLLLAFVISFAFSNTLTNIVKNISLPNVNNAIEDLNNLKKSYSKDDFKKLVKSWKKVQAVYLAGTINEDYIDTPRYVDIFHYGNEDITVQLNRAIKSTDDAKIELFRNSTKSINAVEYMLFKDKTLSKRDKELLDVMFEAISSHLNDIKNVYSNFLKGEERDEKWGNAAIINILIDSTYKLKEWRVGDPAGYSRKYKDNPDNKRGEYYLSKQSFAAIKAILDAHNQIIGEQKYKNYATMAIDGGAKKQVFQVRRALDESYKELAKLKKDDFTNAQALFEALSKFHNTYYLSLIEELSVTAKILDADGD</sequence>
<name>A0A347TIV6_9BACT</name>